<dbReference type="Proteomes" id="UP000252733">
    <property type="component" value="Unassembled WGS sequence"/>
</dbReference>
<dbReference type="InterPro" id="IPR010181">
    <property type="entry name" value="CGCAxxGCC_motif"/>
</dbReference>
<comment type="caution">
    <text evidence="1">The sequence shown here is derived from an EMBL/GenBank/DDBJ whole genome shotgun (WGS) entry which is preliminary data.</text>
</comment>
<keyword evidence="2" id="KW-1185">Reference proteome</keyword>
<gene>
    <name evidence="1" type="ORF">DFO77_10957</name>
</gene>
<evidence type="ECO:0000313" key="2">
    <source>
        <dbReference type="Proteomes" id="UP000252733"/>
    </source>
</evidence>
<sequence length="121" mass="13592">MVRDVSVKAKSRSAAWYYHHPEYGYNCAQAMVKHFGGSPEEILAMKKMGSGRAPEGHCGALHGAIYLLRNHPEASDELIKKFSQQTGSPFCRDIRKINKASCRRCVEIADEVLQKIQNTLK</sequence>
<reference evidence="1 2" key="1">
    <citation type="submission" date="2018-07" db="EMBL/GenBank/DDBJ databases">
        <title>Freshwater and sediment microbial communities from various areas in North America, analyzing microbe dynamics in response to fracking.</title>
        <authorList>
            <person name="Lamendella R."/>
        </authorList>
    </citation>
    <scope>NUCLEOTIDE SEQUENCE [LARGE SCALE GENOMIC DNA]</scope>
    <source>
        <strain evidence="1 2">160A</strain>
    </source>
</reference>
<organism evidence="1 2">
    <name type="scientific">Marinilabilia salmonicolor</name>
    <dbReference type="NCBI Taxonomy" id="989"/>
    <lineage>
        <taxon>Bacteria</taxon>
        <taxon>Pseudomonadati</taxon>
        <taxon>Bacteroidota</taxon>
        <taxon>Bacteroidia</taxon>
        <taxon>Marinilabiliales</taxon>
        <taxon>Marinilabiliaceae</taxon>
        <taxon>Marinilabilia</taxon>
    </lineage>
</organism>
<dbReference type="EMBL" id="QPIZ01000009">
    <property type="protein sequence ID" value="RCW36093.1"/>
    <property type="molecule type" value="Genomic_DNA"/>
</dbReference>
<dbReference type="RefSeq" id="WP_114436930.1">
    <property type="nucleotide sequence ID" value="NZ_QPIZ01000009.1"/>
</dbReference>
<name>A0A368V5J1_9BACT</name>
<accession>A0A368V5J1</accession>
<evidence type="ECO:0000313" key="1">
    <source>
        <dbReference type="EMBL" id="RCW36093.1"/>
    </source>
</evidence>
<protein>
    <submittedName>
        <fullName evidence="1">Putative redox-active protein with C_GCAxxG_C_C motif</fullName>
    </submittedName>
</protein>
<dbReference type="Pfam" id="PF09719">
    <property type="entry name" value="C_GCAxxG_C_C"/>
    <property type="match status" value="1"/>
</dbReference>
<proteinExistence type="predicted"/>
<dbReference type="AlphaFoldDB" id="A0A368V5J1"/>